<keyword evidence="4 8" id="KW-1003">Cell membrane</keyword>
<dbReference type="GO" id="GO:0005886">
    <property type="term" value="C:plasma membrane"/>
    <property type="evidence" value="ECO:0007669"/>
    <property type="project" value="UniProtKB-SubCell"/>
</dbReference>
<evidence type="ECO:0000256" key="7">
    <source>
        <dbReference type="ARBA" id="ARBA00023136"/>
    </source>
</evidence>
<dbReference type="EMBL" id="VHQG01000005">
    <property type="protein sequence ID" value="TPW74032.1"/>
    <property type="molecule type" value="Genomic_DNA"/>
</dbReference>
<dbReference type="Proteomes" id="UP000316252">
    <property type="component" value="Unassembled WGS sequence"/>
</dbReference>
<proteinExistence type="inferred from homology"/>
<gene>
    <name evidence="9" type="ORF">FJ657_15385</name>
</gene>
<organism evidence="9 10">
    <name type="scientific">Schumannella soli</name>
    <dbReference type="NCBI Taxonomy" id="2590779"/>
    <lineage>
        <taxon>Bacteria</taxon>
        <taxon>Bacillati</taxon>
        <taxon>Actinomycetota</taxon>
        <taxon>Actinomycetes</taxon>
        <taxon>Micrococcales</taxon>
        <taxon>Microbacteriaceae</taxon>
        <taxon>Schumannella</taxon>
    </lineage>
</organism>
<feature type="transmembrane region" description="Helical" evidence="8">
    <location>
        <begin position="20"/>
        <end position="38"/>
    </location>
</feature>
<feature type="transmembrane region" description="Helical" evidence="8">
    <location>
        <begin position="115"/>
        <end position="133"/>
    </location>
</feature>
<protein>
    <recommendedName>
        <fullName evidence="8">Probable membrane transporter protein</fullName>
    </recommendedName>
</protein>
<dbReference type="InterPro" id="IPR052017">
    <property type="entry name" value="TSUP"/>
</dbReference>
<comment type="subcellular location">
    <subcellularLocation>
        <location evidence="1 8">Cell membrane</location>
        <topology evidence="1 8">Multi-pass membrane protein</topology>
    </subcellularLocation>
</comment>
<feature type="transmembrane region" description="Helical" evidence="8">
    <location>
        <begin position="89"/>
        <end position="109"/>
    </location>
</feature>
<evidence type="ECO:0000256" key="2">
    <source>
        <dbReference type="ARBA" id="ARBA00009142"/>
    </source>
</evidence>
<feature type="transmembrane region" description="Helical" evidence="8">
    <location>
        <begin position="276"/>
        <end position="294"/>
    </location>
</feature>
<keyword evidence="5 8" id="KW-0812">Transmembrane</keyword>
<evidence type="ECO:0000256" key="3">
    <source>
        <dbReference type="ARBA" id="ARBA00022448"/>
    </source>
</evidence>
<dbReference type="AlphaFoldDB" id="A0A506XWI1"/>
<feature type="transmembrane region" description="Helical" evidence="8">
    <location>
        <begin position="50"/>
        <end position="77"/>
    </location>
</feature>
<accession>A0A506XWI1</accession>
<feature type="transmembrane region" description="Helical" evidence="8">
    <location>
        <begin position="183"/>
        <end position="200"/>
    </location>
</feature>
<keyword evidence="7 8" id="KW-0472">Membrane</keyword>
<name>A0A506XWI1_9MICO</name>
<keyword evidence="3" id="KW-0813">Transport</keyword>
<dbReference type="OrthoDB" id="9801058at2"/>
<dbReference type="PANTHER" id="PTHR30269">
    <property type="entry name" value="TRANSMEMBRANE PROTEIN YFCA"/>
    <property type="match status" value="1"/>
</dbReference>
<feature type="transmembrane region" description="Helical" evidence="8">
    <location>
        <begin position="236"/>
        <end position="264"/>
    </location>
</feature>
<comment type="similarity">
    <text evidence="2 8">Belongs to the 4-toluene sulfonate uptake permease (TSUP) (TC 2.A.102) family.</text>
</comment>
<evidence type="ECO:0000313" key="10">
    <source>
        <dbReference type="Proteomes" id="UP000316252"/>
    </source>
</evidence>
<dbReference type="Pfam" id="PF01925">
    <property type="entry name" value="TauE"/>
    <property type="match status" value="1"/>
</dbReference>
<reference evidence="9 10" key="1">
    <citation type="submission" date="2019-06" db="EMBL/GenBank/DDBJ databases">
        <authorList>
            <person name="Li F."/>
        </authorList>
    </citation>
    <scope>NUCLEOTIDE SEQUENCE [LARGE SCALE GENOMIC DNA]</scope>
    <source>
        <strain evidence="9 10">10F1D-1</strain>
    </source>
</reference>
<dbReference type="PANTHER" id="PTHR30269:SF23">
    <property type="entry name" value="MEMBRANE TRANSPORTER PROTEIN YDHB-RELATED"/>
    <property type="match status" value="1"/>
</dbReference>
<dbReference type="InterPro" id="IPR002781">
    <property type="entry name" value="TM_pro_TauE-like"/>
</dbReference>
<sequence>MPCQAGRRTDRREGGTVEHLAPAGWALLVVAALVVGISKTATAGAGTVAVAIFAAVVPAREATACLLLLLIVGDVTALLSYRRHAEWRLLVRLIPMVVAGIALGAIFLFLVDDGVARKVIGVILLLLVGITLWSRRRSRVALTAAGSAASASSVSGAADGSGGSAGASGTTLATASRAHRAEAIAFGTLGGFTTMVANAGGPVMSLYFLALRFDVLTFLGTSAWFFAVVNLAKLPIVIGLGLLSWSSALLVLCLAPAVLLGALGGRWLARRLTQTQFTRIVLALTVVGALYLLVR</sequence>
<evidence type="ECO:0000256" key="8">
    <source>
        <dbReference type="RuleBase" id="RU363041"/>
    </source>
</evidence>
<feature type="transmembrane region" description="Helical" evidence="8">
    <location>
        <begin position="206"/>
        <end position="229"/>
    </location>
</feature>
<evidence type="ECO:0000256" key="5">
    <source>
        <dbReference type="ARBA" id="ARBA00022692"/>
    </source>
</evidence>
<comment type="caution">
    <text evidence="9">The sequence shown here is derived from an EMBL/GenBank/DDBJ whole genome shotgun (WGS) entry which is preliminary data.</text>
</comment>
<evidence type="ECO:0000256" key="1">
    <source>
        <dbReference type="ARBA" id="ARBA00004651"/>
    </source>
</evidence>
<keyword evidence="10" id="KW-1185">Reference proteome</keyword>
<evidence type="ECO:0000313" key="9">
    <source>
        <dbReference type="EMBL" id="TPW74032.1"/>
    </source>
</evidence>
<evidence type="ECO:0000256" key="6">
    <source>
        <dbReference type="ARBA" id="ARBA00022989"/>
    </source>
</evidence>
<evidence type="ECO:0000256" key="4">
    <source>
        <dbReference type="ARBA" id="ARBA00022475"/>
    </source>
</evidence>
<keyword evidence="6 8" id="KW-1133">Transmembrane helix</keyword>